<sequence length="1199" mass="133083">MFPSFDADRKRRLNLGGASSSSASSTSILRNVQAEREARAAQRRRADSVTQIQSWYRDLKASRRTREEVKAMFEADGVAMPRLDMQAMQRSGSWGSSIEVGCNQATRIVLLCQVGLFLVRAVADAPRSSHAPTYLSVLNSLLSKDVAEEAVGNRGDGPAFVRSITEYLVGKGLYEMLGQAIERIPTNAKKSPVYPPLLSLITLPLSTFFSTSPQYTSIFARILAYILSIPLLPNRLPLEELSKFIARLPLSQFHLFQPHLPELEAELEKKAKTDEGRSKVHLTATLYALFSPQYKVLPGPVLETYLDLSALLLRDFPAGILRQSQPEKKGATTDKTTPIYESSFSEDDERAPATPLPQCLVLDPKTLARLQKIASPAHLSSLFSATQLTPGLFPPLISYLFALKWAWTRGGSKYSVSIAGTGAGVRASRKKTKKGNMTEVDVLRAILASAGSAGGLVRDLYTQLVKTAPIGKDEGGTDVLDPANAAHYAPLLLFADLYSQALLTMGDDEFFGTSLETSSSSASSGSAGPTVPRNPLALEELVWFSKQLLNIAFVLYWKVNSTFAVTRVSAEVQCTWEEVREKVTKCLLAVHARDSRRPFVPPDHWLVTSHLDVNSDGDMWKSFVDAAVIEERQLSLQDDSRRTRGPRATHQPRLTQILTPRLGILNNIPFAIPFEVRVRIFREFVRADAAAHAQRLSEREARNRPLPRRPDPGLGINRIRTAEEVEAERESTRRAARAMAESEARRTVQPDPPRMTINIGFRVDGRNVGSSFFENLFSSGYLAPGFQARQVLMPEYDIGQGMEVDDDGDPEGNTRDQEAHEDGASGDDVAASQEPAEPAPTARPRVVIRREMVTQDGFDKLAHVDLKFPVAIVFVDQFGQEEAGIDGGGVFKEFFTSLCQEVFNTDRGLWLVNKKNELYPNPHGYAIKRRSLDWYRFIGRILAKALYEGILVDIAFAGFFLAKWLGRQSFLDDLASLDSELYNGLIYLKNYPGNPEDLALNFTVAVDGSAGITKSIDLIPNGSNITVTRENRLQYIFLVSSYRLNRQIRLQSEVFFEGLSEMIHHKWLRIFNQSELQLLLGGTPTPISVDDLREHTSYVGPYDSSHPTIILFWSVLSTFSQDDLQAFLRFVTSCSRPPLLGFKELSPGFAIHDAGGDQDRLPSVSTCVNLLKLPRYETAEVLKEKVLKAIWAGAGFDLS</sequence>
<feature type="region of interest" description="Disordered" evidence="6">
    <location>
        <begin position="800"/>
        <end position="846"/>
    </location>
</feature>
<feature type="region of interest" description="Disordered" evidence="6">
    <location>
        <begin position="324"/>
        <end position="352"/>
    </location>
</feature>
<evidence type="ECO:0000313" key="9">
    <source>
        <dbReference type="Proteomes" id="UP000467700"/>
    </source>
</evidence>
<reference evidence="8 9" key="1">
    <citation type="submission" date="2020-01" db="EMBL/GenBank/DDBJ databases">
        <authorList>
            <person name="Gupta K D."/>
        </authorList>
    </citation>
    <scope>NUCLEOTIDE SEQUENCE [LARGE SCALE GENOMIC DNA]</scope>
</reference>
<dbReference type="Gene3D" id="3.30.2410.10">
    <property type="entry name" value="Hect, E3 ligase catalytic domain"/>
    <property type="match status" value="1"/>
</dbReference>
<protein>
    <recommendedName>
        <fullName evidence="2">HECT-type E3 ubiquitin transferase</fullName>
        <ecNumber evidence="2">2.3.2.26</ecNumber>
    </recommendedName>
</protein>
<gene>
    <name evidence="8" type="ORF">AAE3_LOCUS11196</name>
</gene>
<evidence type="ECO:0000256" key="6">
    <source>
        <dbReference type="SAM" id="MobiDB-lite"/>
    </source>
</evidence>
<dbReference type="SMART" id="SM00119">
    <property type="entry name" value="HECTc"/>
    <property type="match status" value="1"/>
</dbReference>
<evidence type="ECO:0000256" key="3">
    <source>
        <dbReference type="ARBA" id="ARBA00022679"/>
    </source>
</evidence>
<feature type="compositionally biased region" description="Polar residues" evidence="6">
    <location>
        <begin position="333"/>
        <end position="343"/>
    </location>
</feature>
<evidence type="ECO:0000256" key="4">
    <source>
        <dbReference type="ARBA" id="ARBA00022786"/>
    </source>
</evidence>
<evidence type="ECO:0000256" key="5">
    <source>
        <dbReference type="PROSITE-ProRule" id="PRU00104"/>
    </source>
</evidence>
<dbReference type="GO" id="GO:0000209">
    <property type="term" value="P:protein polyubiquitination"/>
    <property type="evidence" value="ECO:0007669"/>
    <property type="project" value="InterPro"/>
</dbReference>
<dbReference type="InterPro" id="IPR035983">
    <property type="entry name" value="Hect_E3_ubiquitin_ligase"/>
</dbReference>
<feature type="region of interest" description="Disordered" evidence="6">
    <location>
        <begin position="693"/>
        <end position="753"/>
    </location>
</feature>
<dbReference type="InterPro" id="IPR000569">
    <property type="entry name" value="HECT_dom"/>
</dbReference>
<dbReference type="PANTHER" id="PTHR45700:SF2">
    <property type="entry name" value="UBIQUITIN-PROTEIN LIGASE E3C"/>
    <property type="match status" value="1"/>
</dbReference>
<dbReference type="OrthoDB" id="8068875at2759"/>
<dbReference type="EC" id="2.3.2.26" evidence="2"/>
<dbReference type="Pfam" id="PF00632">
    <property type="entry name" value="HECT"/>
    <property type="match status" value="1"/>
</dbReference>
<name>A0A8S0WGJ8_CYCAE</name>
<evidence type="ECO:0000256" key="2">
    <source>
        <dbReference type="ARBA" id="ARBA00012485"/>
    </source>
</evidence>
<feature type="compositionally biased region" description="Basic and acidic residues" evidence="6">
    <location>
        <begin position="812"/>
        <end position="823"/>
    </location>
</feature>
<keyword evidence="3" id="KW-0808">Transferase</keyword>
<dbReference type="FunFam" id="3.30.2410.10:FF:000011">
    <property type="entry name" value="Putative Ubiquitin-protein ligase E3C"/>
    <property type="match status" value="1"/>
</dbReference>
<feature type="active site" description="Glycyl thioester intermediate" evidence="5">
    <location>
        <position position="1167"/>
    </location>
</feature>
<evidence type="ECO:0000313" key="8">
    <source>
        <dbReference type="EMBL" id="CAA7268920.1"/>
    </source>
</evidence>
<accession>A0A8S0WGJ8</accession>
<dbReference type="Proteomes" id="UP000467700">
    <property type="component" value="Unassembled WGS sequence"/>
</dbReference>
<dbReference type="InterPro" id="IPR044611">
    <property type="entry name" value="E3A/B/C-like"/>
</dbReference>
<dbReference type="PANTHER" id="PTHR45700">
    <property type="entry name" value="UBIQUITIN-PROTEIN LIGASE E3C"/>
    <property type="match status" value="1"/>
</dbReference>
<feature type="compositionally biased region" description="Low complexity" evidence="6">
    <location>
        <begin position="834"/>
        <end position="845"/>
    </location>
</feature>
<dbReference type="Gene3D" id="3.30.2160.10">
    <property type="entry name" value="Hect, E3 ligase catalytic domain"/>
    <property type="match status" value="1"/>
</dbReference>
<keyword evidence="4 5" id="KW-0833">Ubl conjugation pathway</keyword>
<feature type="compositionally biased region" description="Basic and acidic residues" evidence="6">
    <location>
        <begin position="695"/>
        <end position="711"/>
    </location>
</feature>
<keyword evidence="9" id="KW-1185">Reference proteome</keyword>
<feature type="domain" description="HECT" evidence="7">
    <location>
        <begin position="862"/>
        <end position="1199"/>
    </location>
</feature>
<dbReference type="GO" id="GO:0061630">
    <property type="term" value="F:ubiquitin protein ligase activity"/>
    <property type="evidence" value="ECO:0007669"/>
    <property type="project" value="UniProtKB-EC"/>
</dbReference>
<organism evidence="8 9">
    <name type="scientific">Cyclocybe aegerita</name>
    <name type="common">Black poplar mushroom</name>
    <name type="synonym">Agrocybe aegerita</name>
    <dbReference type="NCBI Taxonomy" id="1973307"/>
    <lineage>
        <taxon>Eukaryota</taxon>
        <taxon>Fungi</taxon>
        <taxon>Dikarya</taxon>
        <taxon>Basidiomycota</taxon>
        <taxon>Agaricomycotina</taxon>
        <taxon>Agaricomycetes</taxon>
        <taxon>Agaricomycetidae</taxon>
        <taxon>Agaricales</taxon>
        <taxon>Agaricineae</taxon>
        <taxon>Bolbitiaceae</taxon>
        <taxon>Cyclocybe</taxon>
    </lineage>
</organism>
<dbReference type="CDD" id="cd00078">
    <property type="entry name" value="HECTc"/>
    <property type="match status" value="1"/>
</dbReference>
<dbReference type="SUPFAM" id="SSF56204">
    <property type="entry name" value="Hect, E3 ligase catalytic domain"/>
    <property type="match status" value="1"/>
</dbReference>
<dbReference type="EMBL" id="CACVBS010000072">
    <property type="protein sequence ID" value="CAA7268920.1"/>
    <property type="molecule type" value="Genomic_DNA"/>
</dbReference>
<proteinExistence type="predicted"/>
<comment type="catalytic activity">
    <reaction evidence="1">
        <text>S-ubiquitinyl-[E2 ubiquitin-conjugating enzyme]-L-cysteine + [acceptor protein]-L-lysine = [E2 ubiquitin-conjugating enzyme]-L-cysteine + N(6)-ubiquitinyl-[acceptor protein]-L-lysine.</text>
        <dbReference type="EC" id="2.3.2.26"/>
    </reaction>
</comment>
<feature type="compositionally biased region" description="Basic and acidic residues" evidence="6">
    <location>
        <begin position="720"/>
        <end position="733"/>
    </location>
</feature>
<dbReference type="FunFam" id="3.30.2160.10:FF:000002">
    <property type="entry name" value="Putative Ubiquitin-protein ligase E3C"/>
    <property type="match status" value="1"/>
</dbReference>
<dbReference type="Gene3D" id="3.90.1750.10">
    <property type="entry name" value="Hect, E3 ligase catalytic domains"/>
    <property type="match status" value="1"/>
</dbReference>
<dbReference type="PROSITE" id="PS50237">
    <property type="entry name" value="HECT"/>
    <property type="match status" value="1"/>
</dbReference>
<dbReference type="AlphaFoldDB" id="A0A8S0WGJ8"/>
<evidence type="ECO:0000259" key="7">
    <source>
        <dbReference type="PROSITE" id="PS50237"/>
    </source>
</evidence>
<comment type="caution">
    <text evidence="8">The sequence shown here is derived from an EMBL/GenBank/DDBJ whole genome shotgun (WGS) entry which is preliminary data.</text>
</comment>
<evidence type="ECO:0000256" key="1">
    <source>
        <dbReference type="ARBA" id="ARBA00000885"/>
    </source>
</evidence>
<dbReference type="GO" id="GO:0006511">
    <property type="term" value="P:ubiquitin-dependent protein catabolic process"/>
    <property type="evidence" value="ECO:0007669"/>
    <property type="project" value="TreeGrafter"/>
</dbReference>